<reference evidence="1" key="1">
    <citation type="submission" date="2022-06" db="EMBL/GenBank/DDBJ databases">
        <title>Novel species in genus nocardia.</title>
        <authorList>
            <person name="Li F."/>
        </authorList>
    </citation>
    <scope>NUCLEOTIDE SEQUENCE</scope>
    <source>
        <strain evidence="1">CDC141</strain>
    </source>
</reference>
<dbReference type="InterPro" id="IPR015797">
    <property type="entry name" value="NUDIX_hydrolase-like_dom_sf"/>
</dbReference>
<name>A0A9X2E623_9NOCA</name>
<dbReference type="SUPFAM" id="SSF55811">
    <property type="entry name" value="Nudix"/>
    <property type="match status" value="1"/>
</dbReference>
<keyword evidence="2" id="KW-1185">Reference proteome</keyword>
<dbReference type="Proteomes" id="UP001139157">
    <property type="component" value="Unassembled WGS sequence"/>
</dbReference>
<dbReference type="RefSeq" id="WP_251912112.1">
    <property type="nucleotide sequence ID" value="NZ_JAMRXG010000005.1"/>
</dbReference>
<sequence length="69" mass="7711">MGLPFSSGYNSNPNYIVAYSGGEGRQQYENTYIGRPVAGKPTINEEADGVAFVRPEELDRYDIHPSMRQ</sequence>
<dbReference type="AlphaFoldDB" id="A0A9X2E623"/>
<evidence type="ECO:0000313" key="1">
    <source>
        <dbReference type="EMBL" id="MCM6774484.1"/>
    </source>
</evidence>
<gene>
    <name evidence="1" type="ORF">NDR86_13465</name>
</gene>
<accession>A0A9X2E623</accession>
<evidence type="ECO:0000313" key="2">
    <source>
        <dbReference type="Proteomes" id="UP001139157"/>
    </source>
</evidence>
<dbReference type="EMBL" id="JAMRXG010000005">
    <property type="protein sequence ID" value="MCM6774484.1"/>
    <property type="molecule type" value="Genomic_DNA"/>
</dbReference>
<proteinExistence type="predicted"/>
<comment type="caution">
    <text evidence="1">The sequence shown here is derived from an EMBL/GenBank/DDBJ whole genome shotgun (WGS) entry which is preliminary data.</text>
</comment>
<protein>
    <submittedName>
        <fullName evidence="1">Uncharacterized protein</fullName>
    </submittedName>
</protein>
<organism evidence="1 2">
    <name type="scientific">Nocardia pulmonis</name>
    <dbReference type="NCBI Taxonomy" id="2951408"/>
    <lineage>
        <taxon>Bacteria</taxon>
        <taxon>Bacillati</taxon>
        <taxon>Actinomycetota</taxon>
        <taxon>Actinomycetes</taxon>
        <taxon>Mycobacteriales</taxon>
        <taxon>Nocardiaceae</taxon>
        <taxon>Nocardia</taxon>
    </lineage>
</organism>